<evidence type="ECO:0000313" key="5">
    <source>
        <dbReference type="Proteomes" id="UP000242457"/>
    </source>
</evidence>
<dbReference type="PANTHER" id="PTHR16291:SF0">
    <property type="entry name" value="NUCLEAR CAP-BINDING PROTEIN SUBUNIT 3"/>
    <property type="match status" value="1"/>
</dbReference>
<feature type="compositionally biased region" description="Acidic residues" evidence="3">
    <location>
        <begin position="456"/>
        <end position="497"/>
    </location>
</feature>
<dbReference type="Pfam" id="PF10309">
    <property type="entry name" value="NCBP3"/>
    <property type="match status" value="1"/>
</dbReference>
<dbReference type="GO" id="GO:0005634">
    <property type="term" value="C:nucleus"/>
    <property type="evidence" value="ECO:0007669"/>
    <property type="project" value="TreeGrafter"/>
</dbReference>
<dbReference type="STRING" id="94128.A0A2A3EJJ5"/>
<feature type="region of interest" description="Disordered" evidence="3">
    <location>
        <begin position="408"/>
        <end position="430"/>
    </location>
</feature>
<proteinExistence type="inferred from homology"/>
<feature type="region of interest" description="Disordered" evidence="3">
    <location>
        <begin position="450"/>
        <end position="510"/>
    </location>
</feature>
<organism evidence="4 5">
    <name type="scientific">Apis cerana cerana</name>
    <name type="common">Oriental honeybee</name>
    <dbReference type="NCBI Taxonomy" id="94128"/>
    <lineage>
        <taxon>Eukaryota</taxon>
        <taxon>Metazoa</taxon>
        <taxon>Ecdysozoa</taxon>
        <taxon>Arthropoda</taxon>
        <taxon>Hexapoda</taxon>
        <taxon>Insecta</taxon>
        <taxon>Pterygota</taxon>
        <taxon>Neoptera</taxon>
        <taxon>Endopterygota</taxon>
        <taxon>Hymenoptera</taxon>
        <taxon>Apocrita</taxon>
        <taxon>Aculeata</taxon>
        <taxon>Apoidea</taxon>
        <taxon>Anthophila</taxon>
        <taxon>Apidae</taxon>
        <taxon>Apis</taxon>
    </lineage>
</organism>
<dbReference type="Gene3D" id="3.30.70.330">
    <property type="match status" value="1"/>
</dbReference>
<protein>
    <recommendedName>
        <fullName evidence="2">Nuclear cap-binding protein subunit 3</fullName>
    </recommendedName>
</protein>
<accession>A0A2A3EJJ5</accession>
<dbReference type="InterPro" id="IPR012677">
    <property type="entry name" value="Nucleotide-bd_a/b_plait_sf"/>
</dbReference>
<evidence type="ECO:0000256" key="1">
    <source>
        <dbReference type="ARBA" id="ARBA00006069"/>
    </source>
</evidence>
<sequence length="595" mass="68820">MDELSEPMDVEMLPIIDDSKIVDSDQTNIKTFNTNNVHVSEVQLDNRYENRGGTFMTGIDIFSKEEKLKMEERAKRFGLTDKIKNNLSNQEQDLYSSMGIVEDSENTKNIRLNVIHMRGTEEMSTKDVFKYFEDYAPASIEWINDVSCNVVWLDNLSAARAMLGLSKRIMGLEKQKNIKTLDSNPDEENNVANDDYTIEMVEDNETINTKSIEEDYISIKDINCPLPPGLWRKGIDYPKSKAIFLRFATRADKKQPNAEKMSEYYKKYGNPNFGGIKGILTESRKRMYKQIRQSKRRFKEEPQEDVKDKKRVKNPWGALSESWGLNDAIENEFGTRNESRDQGRSVKDRLGIKYSQKEITHTEEQQSSSSSDSENEWCKRSKVLRMRMHADDEEKKIHKRRAKLREQTMLNSLSKGNDLRSRLSKSKKGTQFRDAIQVVVTNTNVTKSNSLKLNESEEEDGEIIEDNESQEKEEGEWQGSDEEREEDEDEDYSDEDSDKPVKEVQGPKGSVIKVVQHKPRVASTVWARLNNVKSEVIDKSIKNRQSRIRDLRNTLKGDLRSRIGNHTRGRSPLRIEVKNDKYTEGMEENGMVQTS</sequence>
<dbReference type="OrthoDB" id="422106at2759"/>
<dbReference type="AlphaFoldDB" id="A0A2A3EJJ5"/>
<dbReference type="GO" id="GO:0003729">
    <property type="term" value="F:mRNA binding"/>
    <property type="evidence" value="ECO:0007669"/>
    <property type="project" value="InterPro"/>
</dbReference>
<dbReference type="Proteomes" id="UP000242457">
    <property type="component" value="Unassembled WGS sequence"/>
</dbReference>
<reference evidence="4 5" key="1">
    <citation type="submission" date="2014-07" db="EMBL/GenBank/DDBJ databases">
        <title>Genomic and transcriptomic analysis on Apis cerana provide comprehensive insights into honey bee biology.</title>
        <authorList>
            <person name="Diao Q."/>
            <person name="Sun L."/>
            <person name="Zheng H."/>
            <person name="Zheng H."/>
            <person name="Xu S."/>
            <person name="Wang S."/>
            <person name="Zeng Z."/>
            <person name="Hu F."/>
            <person name="Su S."/>
            <person name="Wu J."/>
        </authorList>
    </citation>
    <scope>NUCLEOTIDE SEQUENCE [LARGE SCALE GENOMIC DNA]</scope>
    <source>
        <tissue evidence="4">Pupae without intestine</tissue>
    </source>
</reference>
<feature type="compositionally biased region" description="Basic and acidic residues" evidence="3">
    <location>
        <begin position="298"/>
        <end position="308"/>
    </location>
</feature>
<keyword evidence="5" id="KW-1185">Reference proteome</keyword>
<dbReference type="PANTHER" id="PTHR16291">
    <property type="entry name" value="NUCLEAR CAP-BINDING PROTEIN SUBUNIT 3"/>
    <property type="match status" value="1"/>
</dbReference>
<dbReference type="GO" id="GO:0000340">
    <property type="term" value="F:RNA 7-methylguanosine cap binding"/>
    <property type="evidence" value="ECO:0007669"/>
    <property type="project" value="InterPro"/>
</dbReference>
<dbReference type="EMBL" id="KZ288226">
    <property type="protein sequence ID" value="PBC31907.1"/>
    <property type="molecule type" value="Genomic_DNA"/>
</dbReference>
<evidence type="ECO:0000256" key="3">
    <source>
        <dbReference type="SAM" id="MobiDB-lite"/>
    </source>
</evidence>
<evidence type="ECO:0000256" key="2">
    <source>
        <dbReference type="ARBA" id="ARBA00019876"/>
    </source>
</evidence>
<feature type="region of interest" description="Disordered" evidence="3">
    <location>
        <begin position="334"/>
        <end position="378"/>
    </location>
</feature>
<name>A0A2A3EJJ5_APICC</name>
<feature type="compositionally biased region" description="Basic and acidic residues" evidence="3">
    <location>
        <begin position="334"/>
        <end position="364"/>
    </location>
</feature>
<dbReference type="InterPro" id="IPR019416">
    <property type="entry name" value="NCBP3"/>
</dbReference>
<comment type="similarity">
    <text evidence="1">Belongs to the NCBP3 family.</text>
</comment>
<evidence type="ECO:0000313" key="4">
    <source>
        <dbReference type="EMBL" id="PBC31907.1"/>
    </source>
</evidence>
<gene>
    <name evidence="4" type="ORF">APICC_07969</name>
</gene>
<feature type="region of interest" description="Disordered" evidence="3">
    <location>
        <begin position="292"/>
        <end position="312"/>
    </location>
</feature>